<protein>
    <submittedName>
        <fullName evidence="1">Uncharacterized protein</fullName>
    </submittedName>
</protein>
<dbReference type="EMBL" id="OD015453">
    <property type="protein sequence ID" value="CAD7417972.1"/>
    <property type="molecule type" value="Genomic_DNA"/>
</dbReference>
<accession>A0A7R9DNL3</accession>
<reference evidence="1" key="1">
    <citation type="submission" date="2020-11" db="EMBL/GenBank/DDBJ databases">
        <authorList>
            <person name="Tran Van P."/>
        </authorList>
    </citation>
    <scope>NUCLEOTIDE SEQUENCE</scope>
</reference>
<name>A0A7R9DNL3_TIMPO</name>
<proteinExistence type="predicted"/>
<organism evidence="1">
    <name type="scientific">Timema poppense</name>
    <name type="common">Walking stick</name>
    <dbReference type="NCBI Taxonomy" id="170557"/>
    <lineage>
        <taxon>Eukaryota</taxon>
        <taxon>Metazoa</taxon>
        <taxon>Ecdysozoa</taxon>
        <taxon>Arthropoda</taxon>
        <taxon>Hexapoda</taxon>
        <taxon>Insecta</taxon>
        <taxon>Pterygota</taxon>
        <taxon>Neoptera</taxon>
        <taxon>Polyneoptera</taxon>
        <taxon>Phasmatodea</taxon>
        <taxon>Timematodea</taxon>
        <taxon>Timematoidea</taxon>
        <taxon>Timematidae</taxon>
        <taxon>Timema</taxon>
    </lineage>
</organism>
<dbReference type="AlphaFoldDB" id="A0A7R9DNL3"/>
<sequence length="34" mass="3931">MPIDLPISQYTKTLTGVHVHTSMHIMRHQGWRAS</sequence>
<gene>
    <name evidence="1" type="ORF">TPSB3V08_LOCUS12144</name>
</gene>
<evidence type="ECO:0000313" key="1">
    <source>
        <dbReference type="EMBL" id="CAD7417972.1"/>
    </source>
</evidence>